<evidence type="ECO:0000313" key="1">
    <source>
        <dbReference type="EMBL" id="KPM68099.1"/>
    </source>
</evidence>
<dbReference type="EMBL" id="LKKS01000025">
    <property type="protein sequence ID" value="KPM68099.1"/>
    <property type="molecule type" value="Genomic_DNA"/>
</dbReference>
<dbReference type="Proteomes" id="UP000050437">
    <property type="component" value="Unassembled WGS sequence"/>
</dbReference>
<reference evidence="1 2" key="1">
    <citation type="submission" date="2015-10" db="EMBL/GenBank/DDBJ databases">
        <title>Pseudomonas putida clinical strains.</title>
        <authorList>
            <person name="Molina L."/>
            <person name="Udaondo Z."/>
        </authorList>
    </citation>
    <scope>NUCLEOTIDE SEQUENCE [LARGE SCALE GENOMIC DNA]</scope>
    <source>
        <strain evidence="1 2">HB13667</strain>
    </source>
</reference>
<accession>A0A0P7DE52</accession>
<sequence length="68" mass="7564">MLRANLGSQENQINPSSVIVRVELLVLFQFFSISHPFANLCIKLLAVILKPFIVLRTSFQGSLEFGSA</sequence>
<dbReference type="AlphaFoldDB" id="A0A0P7DE52"/>
<name>A0A0P7DE52_PSEPU</name>
<protein>
    <submittedName>
        <fullName evidence="1">Uncharacterized protein</fullName>
    </submittedName>
</protein>
<evidence type="ECO:0000313" key="2">
    <source>
        <dbReference type="Proteomes" id="UP000050437"/>
    </source>
</evidence>
<gene>
    <name evidence="1" type="ORF">HB13667_03395</name>
</gene>
<comment type="caution">
    <text evidence="1">The sequence shown here is derived from an EMBL/GenBank/DDBJ whole genome shotgun (WGS) entry which is preliminary data.</text>
</comment>
<organism evidence="1 2">
    <name type="scientific">Pseudomonas putida</name>
    <name type="common">Arthrobacter siderocapsulatus</name>
    <dbReference type="NCBI Taxonomy" id="303"/>
    <lineage>
        <taxon>Bacteria</taxon>
        <taxon>Pseudomonadati</taxon>
        <taxon>Pseudomonadota</taxon>
        <taxon>Gammaproteobacteria</taxon>
        <taxon>Pseudomonadales</taxon>
        <taxon>Pseudomonadaceae</taxon>
        <taxon>Pseudomonas</taxon>
    </lineage>
</organism>
<proteinExistence type="predicted"/>